<dbReference type="InterPro" id="IPR019794">
    <property type="entry name" value="Peroxidases_AS"/>
</dbReference>
<dbReference type="FunFam" id="1.10.520.10:FF:000008">
    <property type="entry name" value="Peroxidase"/>
    <property type="match status" value="2"/>
</dbReference>
<dbReference type="Gene3D" id="1.10.420.10">
    <property type="entry name" value="Peroxidase, domain 2"/>
    <property type="match status" value="2"/>
</dbReference>
<dbReference type="InterPro" id="IPR019793">
    <property type="entry name" value="Peroxidases_heam-ligand_BS"/>
</dbReference>
<accession>A0A0D3FPE7</accession>
<evidence type="ECO:0000313" key="21">
    <source>
        <dbReference type="EnsemblPlants" id="OBART03G35100.1"/>
    </source>
</evidence>
<feature type="binding site" evidence="16">
    <location>
        <position position="80"/>
    </location>
    <ligand>
        <name>Ca(2+)</name>
        <dbReference type="ChEBI" id="CHEBI:29108"/>
        <label>1</label>
    </ligand>
</feature>
<evidence type="ECO:0000259" key="20">
    <source>
        <dbReference type="PROSITE" id="PS50873"/>
    </source>
</evidence>
<keyword evidence="9" id="KW-0560">Oxidoreductase</keyword>
<feature type="binding site" evidence="16">
    <location>
        <position position="78"/>
    </location>
    <ligand>
        <name>Ca(2+)</name>
        <dbReference type="ChEBI" id="CHEBI:29108"/>
        <label>1</label>
    </ligand>
</feature>
<dbReference type="STRING" id="65489.A0A0D3FPE7"/>
<dbReference type="InterPro" id="IPR000823">
    <property type="entry name" value="Peroxidase_pln"/>
</dbReference>
<evidence type="ECO:0000256" key="9">
    <source>
        <dbReference type="ARBA" id="ARBA00023002"/>
    </source>
</evidence>
<feature type="domain" description="Plant heme peroxidase family profile" evidence="20">
    <location>
        <begin position="33"/>
        <end position="334"/>
    </location>
</feature>
<evidence type="ECO:0000256" key="4">
    <source>
        <dbReference type="ARBA" id="ARBA00012313"/>
    </source>
</evidence>
<sequence>MHAKRFSKMARPSSSWWMALLVVAAVAQLGASDLRTDYYNSTCPNVESIVLGVVKDKMQATIRTIGSTVRLFFHDCFVDGCDGSVLITSTAGNTAERDAPDNLSLAFEGFETVRSAKAAVEAACPDQVSCTDVLAIATRDAIALSGGPFFPVELGRLDGMRSSASNVAGKLPQPNNTLSELVAIFKSNGLNMSDMVALSAAHSVGLAHCSKFSDRLYRYNPPSQPTDPTLNEKYAAFLKGKCPDGGPDMMVLMDQATPALFDNQYYRNLQDGGGLLASDELLYTDNRTRPTVDSLAASTPDFYKAFADAIVKLGRVGVKSGGKGNIRKQCDRGRHSMGAGIRILVVMLAVAAAGSGVVAQLRRDYYASVCPDVETIVRDAVTKKVQETSVAVGATVRLFFHDCFVEGCDASVIVVSSGNNTAEKDHPNNLSLAGDGFDTVIKARAAVDAVPQCTNQVSCADILVMATRDVIALAGGPSYAVELGRLDGLSSTASSVDGKLPPPSFNLDQLTSLFAANNLSQTDMIALSAAHTVGFAHCGTFASRIQPSAVDPTMDAGYASQLQAACPAGVDPNIALELDPVTPRAFDNQYFVNLQKGMGLFTSDQVLYSDDRSRPTVDAWAANSSDFELAFVAAMTNLGRVGVKTDPSQGNIRRDCAMLI</sequence>
<dbReference type="GO" id="GO:0140825">
    <property type="term" value="F:lactoperoxidase activity"/>
    <property type="evidence" value="ECO:0007669"/>
    <property type="project" value="UniProtKB-EC"/>
</dbReference>
<feature type="disulfide bond" evidence="18">
    <location>
        <begin position="43"/>
        <end position="124"/>
    </location>
</feature>
<reference evidence="21" key="2">
    <citation type="submission" date="2015-03" db="UniProtKB">
        <authorList>
            <consortium name="EnsemblPlants"/>
        </authorList>
    </citation>
    <scope>IDENTIFICATION</scope>
</reference>
<dbReference type="PROSITE" id="PS50873">
    <property type="entry name" value="PEROXIDASE_4"/>
    <property type="match status" value="2"/>
</dbReference>
<feature type="disulfide bond" evidence="18">
    <location>
        <begin position="209"/>
        <end position="242"/>
    </location>
</feature>
<keyword evidence="13" id="KW-0376">Hydrogen peroxide</keyword>
<evidence type="ECO:0000256" key="13">
    <source>
        <dbReference type="ARBA" id="ARBA00023324"/>
    </source>
</evidence>
<dbReference type="GO" id="GO:0042744">
    <property type="term" value="P:hydrogen peroxide catabolic process"/>
    <property type="evidence" value="ECO:0007669"/>
    <property type="project" value="UniProtKB-KW"/>
</dbReference>
<evidence type="ECO:0000256" key="16">
    <source>
        <dbReference type="PIRSR" id="PIRSR600823-3"/>
    </source>
</evidence>
<reference evidence="21" key="1">
    <citation type="journal article" date="2009" name="Rice">
        <title>De Novo Next Generation Sequencing of Plant Genomes.</title>
        <authorList>
            <person name="Rounsley S."/>
            <person name="Marri P.R."/>
            <person name="Yu Y."/>
            <person name="He R."/>
            <person name="Sisneros N."/>
            <person name="Goicoechea J.L."/>
            <person name="Lee S.J."/>
            <person name="Angelova A."/>
            <person name="Kudrna D."/>
            <person name="Luo M."/>
            <person name="Affourtit J."/>
            <person name="Desany B."/>
            <person name="Knight J."/>
            <person name="Niazi F."/>
            <person name="Egholm M."/>
            <person name="Wing R.A."/>
        </authorList>
    </citation>
    <scope>NUCLEOTIDE SEQUENCE [LARGE SCALE GENOMIC DNA]</scope>
    <source>
        <strain evidence="21">cv. IRGC 105608</strain>
    </source>
</reference>
<dbReference type="PANTHER" id="PTHR31517:SF47">
    <property type="entry name" value="PEROXIDASE"/>
    <property type="match status" value="1"/>
</dbReference>
<feature type="binding site" evidence="16">
    <location>
        <position position="257"/>
    </location>
    <ligand>
        <name>Ca(2+)</name>
        <dbReference type="ChEBI" id="CHEBI:29108"/>
        <label>2</label>
    </ligand>
</feature>
<organism evidence="21">
    <name type="scientific">Oryza barthii</name>
    <dbReference type="NCBI Taxonomy" id="65489"/>
    <lineage>
        <taxon>Eukaryota</taxon>
        <taxon>Viridiplantae</taxon>
        <taxon>Streptophyta</taxon>
        <taxon>Embryophyta</taxon>
        <taxon>Tracheophyta</taxon>
        <taxon>Spermatophyta</taxon>
        <taxon>Magnoliopsida</taxon>
        <taxon>Liliopsida</taxon>
        <taxon>Poales</taxon>
        <taxon>Poaceae</taxon>
        <taxon>BOP clade</taxon>
        <taxon>Oryzoideae</taxon>
        <taxon>Oryzeae</taxon>
        <taxon>Oryzinae</taxon>
        <taxon>Oryza</taxon>
    </lineage>
</organism>
<comment type="cofactor">
    <cofactor evidence="16">
        <name>Ca(2+)</name>
        <dbReference type="ChEBI" id="CHEBI:29108"/>
    </cofactor>
    <text evidence="16">Binds 2 calcium ions per subunit.</text>
</comment>
<dbReference type="InterPro" id="IPR002016">
    <property type="entry name" value="Haem_peroxidase"/>
</dbReference>
<evidence type="ECO:0000256" key="8">
    <source>
        <dbReference type="ARBA" id="ARBA00022837"/>
    </source>
</evidence>
<evidence type="ECO:0000256" key="14">
    <source>
        <dbReference type="PIRSR" id="PIRSR600823-1"/>
    </source>
</evidence>
<evidence type="ECO:0000256" key="18">
    <source>
        <dbReference type="PIRSR" id="PIRSR600823-5"/>
    </source>
</evidence>
<dbReference type="eggNOG" id="ENOG502SK54">
    <property type="taxonomic scope" value="Eukaryota"/>
</dbReference>
<protein>
    <recommendedName>
        <fullName evidence="4">peroxidase</fullName>
        <ecNumber evidence="4">1.11.1.7</ecNumber>
    </recommendedName>
</protein>
<evidence type="ECO:0000256" key="2">
    <source>
        <dbReference type="ARBA" id="ARBA00002322"/>
    </source>
</evidence>
<keyword evidence="10 16" id="KW-0408">Iron</keyword>
<dbReference type="PROSITE" id="PS00436">
    <property type="entry name" value="PEROXIDASE_2"/>
    <property type="match status" value="1"/>
</dbReference>
<evidence type="ECO:0000256" key="12">
    <source>
        <dbReference type="ARBA" id="ARBA00023283"/>
    </source>
</evidence>
<evidence type="ECO:0000256" key="17">
    <source>
        <dbReference type="PIRSR" id="PIRSR600823-4"/>
    </source>
</evidence>
<evidence type="ECO:0000256" key="11">
    <source>
        <dbReference type="ARBA" id="ARBA00023157"/>
    </source>
</evidence>
<keyword evidence="19" id="KW-0732">Signal</keyword>
<keyword evidence="12" id="KW-0873">Pyrrolidone carboxylic acid</keyword>
<comment type="catalytic activity">
    <reaction evidence="1">
        <text>2 a phenolic donor + H2O2 = 2 a phenolic radical donor + 2 H2O</text>
        <dbReference type="Rhea" id="RHEA:56136"/>
        <dbReference type="ChEBI" id="CHEBI:15377"/>
        <dbReference type="ChEBI" id="CHEBI:16240"/>
        <dbReference type="ChEBI" id="CHEBI:139520"/>
        <dbReference type="ChEBI" id="CHEBI:139521"/>
        <dbReference type="EC" id="1.11.1.7"/>
    </reaction>
</comment>
<feature type="binding site" evidence="16">
    <location>
        <position position="84"/>
    </location>
    <ligand>
        <name>Ca(2+)</name>
        <dbReference type="ChEBI" id="CHEBI:29108"/>
        <label>1</label>
    </ligand>
</feature>
<comment type="similarity">
    <text evidence="3">Belongs to the peroxidase family. Ascorbate peroxidase subfamily.</text>
</comment>
<dbReference type="CDD" id="cd00693">
    <property type="entry name" value="secretory_peroxidase"/>
    <property type="match status" value="2"/>
</dbReference>
<feature type="domain" description="Plant heme peroxidase family profile" evidence="20">
    <location>
        <begin position="360"/>
        <end position="660"/>
    </location>
</feature>
<feature type="signal peptide" evidence="19">
    <location>
        <begin position="1"/>
        <end position="32"/>
    </location>
</feature>
<keyword evidence="7 16" id="KW-0479">Metal-binding</keyword>
<dbReference type="InterPro" id="IPR033905">
    <property type="entry name" value="Secretory_peroxidase"/>
</dbReference>
<dbReference type="SUPFAM" id="SSF48113">
    <property type="entry name" value="Heme-dependent peroxidases"/>
    <property type="match status" value="2"/>
</dbReference>
<feature type="binding site" evidence="16">
    <location>
        <position position="96"/>
    </location>
    <ligand>
        <name>Ca(2+)</name>
        <dbReference type="ChEBI" id="CHEBI:29108"/>
        <label>1</label>
    </ligand>
</feature>
<name>A0A0D3FPE7_9ORYZ</name>
<feature type="binding site" evidence="16">
    <location>
        <position position="82"/>
    </location>
    <ligand>
        <name>Ca(2+)</name>
        <dbReference type="ChEBI" id="CHEBI:29108"/>
        <label>1</label>
    </ligand>
</feature>
<feature type="binding site" evidence="16">
    <location>
        <position position="254"/>
    </location>
    <ligand>
        <name>Ca(2+)</name>
        <dbReference type="ChEBI" id="CHEBI:29108"/>
        <label>2</label>
    </ligand>
</feature>
<feature type="site" description="Transition state stabilizer" evidence="17">
    <location>
        <position position="70"/>
    </location>
</feature>
<evidence type="ECO:0000256" key="5">
    <source>
        <dbReference type="ARBA" id="ARBA00022559"/>
    </source>
</evidence>
<dbReference type="HOGENOM" id="CLU_010543_4_1_1"/>
<dbReference type="GO" id="GO:0020037">
    <property type="term" value="F:heme binding"/>
    <property type="evidence" value="ECO:0007669"/>
    <property type="project" value="InterPro"/>
</dbReference>
<dbReference type="FunFam" id="1.10.420.10:FF:000001">
    <property type="entry name" value="Peroxidase"/>
    <property type="match status" value="2"/>
</dbReference>
<feature type="chain" id="PRO_5002271881" description="peroxidase" evidence="19">
    <location>
        <begin position="33"/>
        <end position="660"/>
    </location>
</feature>
<dbReference type="GO" id="GO:0046872">
    <property type="term" value="F:metal ion binding"/>
    <property type="evidence" value="ECO:0007669"/>
    <property type="project" value="UniProtKB-KW"/>
</dbReference>
<dbReference type="PANTHER" id="PTHR31517">
    <property type="match status" value="1"/>
</dbReference>
<dbReference type="InterPro" id="IPR010255">
    <property type="entry name" value="Haem_peroxidase_sf"/>
</dbReference>
<feature type="binding site" evidence="15">
    <location>
        <position position="172"/>
    </location>
    <ligand>
        <name>substrate</name>
    </ligand>
</feature>
<evidence type="ECO:0000256" key="15">
    <source>
        <dbReference type="PIRSR" id="PIRSR600823-2"/>
    </source>
</evidence>
<comment type="function">
    <text evidence="2">Removal of H(2)O(2), oxidation of toxic reductants, biosynthesis and degradation of lignin, suberization, auxin catabolism, response to environmental stresses such as wounding, pathogen attack and oxidative stress. These functions might be dependent on each isozyme/isoform in each plant tissue.</text>
</comment>
<dbReference type="PRINTS" id="PR00461">
    <property type="entry name" value="PLPEROXIDASE"/>
</dbReference>
<dbReference type="PROSITE" id="PS00435">
    <property type="entry name" value="PEROXIDASE_1"/>
    <property type="match status" value="2"/>
</dbReference>
<dbReference type="EnsemblPlants" id="OBART03G35100.1">
    <property type="protein sequence ID" value="OBART03G35100.1"/>
    <property type="gene ID" value="OBART03G35100"/>
</dbReference>
<comment type="cofactor">
    <cofactor evidence="16">
        <name>heme b</name>
        <dbReference type="ChEBI" id="CHEBI:60344"/>
    </cofactor>
    <text evidence="16">Binds 1 heme b (iron(II)-protoporphyrin IX) group per subunit.</text>
</comment>
<dbReference type="Proteomes" id="UP000026960">
    <property type="component" value="Chromosome 3"/>
</dbReference>
<dbReference type="AlphaFoldDB" id="A0A0D3FPE7"/>
<dbReference type="Gene3D" id="1.10.520.10">
    <property type="match status" value="2"/>
</dbReference>
<evidence type="ECO:0000256" key="1">
    <source>
        <dbReference type="ARBA" id="ARBA00000189"/>
    </source>
</evidence>
<dbReference type="PaxDb" id="65489-OBART03G35100.1"/>
<feature type="binding site" evidence="16">
    <location>
        <position position="262"/>
    </location>
    <ligand>
        <name>Ca(2+)</name>
        <dbReference type="ChEBI" id="CHEBI:29108"/>
        <label>2</label>
    </ligand>
</feature>
<dbReference type="Gramene" id="OBART03G35100.1">
    <property type="protein sequence ID" value="OBART03G35100.1"/>
    <property type="gene ID" value="OBART03G35100"/>
</dbReference>
<evidence type="ECO:0000256" key="10">
    <source>
        <dbReference type="ARBA" id="ARBA00023004"/>
    </source>
</evidence>
<feature type="binding site" description="axial binding residue" evidence="16">
    <location>
        <position position="202"/>
    </location>
    <ligand>
        <name>heme b</name>
        <dbReference type="ChEBI" id="CHEBI:60344"/>
    </ligand>
    <ligandPart>
        <name>Fe</name>
        <dbReference type="ChEBI" id="CHEBI:18248"/>
    </ligandPart>
</feature>
<feature type="disulfide bond" evidence="18">
    <location>
        <begin position="130"/>
        <end position="330"/>
    </location>
</feature>
<keyword evidence="22" id="KW-1185">Reference proteome</keyword>
<feature type="disulfide bond" evidence="18">
    <location>
        <begin position="76"/>
        <end position="81"/>
    </location>
</feature>
<dbReference type="EC" id="1.11.1.7" evidence="4"/>
<dbReference type="PRINTS" id="PR00458">
    <property type="entry name" value="PEROXIDASE"/>
</dbReference>
<dbReference type="GO" id="GO:0006979">
    <property type="term" value="P:response to oxidative stress"/>
    <property type="evidence" value="ECO:0007669"/>
    <property type="project" value="InterPro"/>
</dbReference>
<proteinExistence type="inferred from homology"/>
<evidence type="ECO:0000313" key="22">
    <source>
        <dbReference type="Proteomes" id="UP000026960"/>
    </source>
</evidence>
<feature type="binding site" evidence="16">
    <location>
        <position position="75"/>
    </location>
    <ligand>
        <name>Ca(2+)</name>
        <dbReference type="ChEBI" id="CHEBI:29108"/>
        <label>1</label>
    </ligand>
</feature>
<keyword evidence="6" id="KW-0349">Heme</keyword>
<keyword evidence="5" id="KW-0575">Peroxidase</keyword>
<evidence type="ECO:0000256" key="6">
    <source>
        <dbReference type="ARBA" id="ARBA00022617"/>
    </source>
</evidence>
<feature type="active site" description="Proton acceptor" evidence="14">
    <location>
        <position position="74"/>
    </location>
</feature>
<evidence type="ECO:0000256" key="19">
    <source>
        <dbReference type="SAM" id="SignalP"/>
    </source>
</evidence>
<evidence type="ECO:0000256" key="7">
    <source>
        <dbReference type="ARBA" id="ARBA00022723"/>
    </source>
</evidence>
<keyword evidence="8 16" id="KW-0106">Calcium</keyword>
<keyword evidence="11 18" id="KW-1015">Disulfide bond</keyword>
<dbReference type="Pfam" id="PF00141">
    <property type="entry name" value="peroxidase"/>
    <property type="match status" value="2"/>
</dbReference>
<evidence type="ECO:0000256" key="3">
    <source>
        <dbReference type="ARBA" id="ARBA00006873"/>
    </source>
</evidence>